<dbReference type="EMBL" id="AAWS01000021">
    <property type="protein sequence ID" value="EAY27709.1"/>
    <property type="molecule type" value="Genomic_DNA"/>
</dbReference>
<evidence type="ECO:0000313" key="1">
    <source>
        <dbReference type="EMBL" id="EAY27709.1"/>
    </source>
</evidence>
<evidence type="ECO:0000313" key="2">
    <source>
        <dbReference type="Proteomes" id="UP000004095"/>
    </source>
</evidence>
<organism evidence="1 2">
    <name type="scientific">Microscilla marina ATCC 23134</name>
    <dbReference type="NCBI Taxonomy" id="313606"/>
    <lineage>
        <taxon>Bacteria</taxon>
        <taxon>Pseudomonadati</taxon>
        <taxon>Bacteroidota</taxon>
        <taxon>Cytophagia</taxon>
        <taxon>Cytophagales</taxon>
        <taxon>Microscillaceae</taxon>
        <taxon>Microscilla</taxon>
    </lineage>
</organism>
<accession>A1ZPH0</accession>
<name>A1ZPH0_MICM2</name>
<dbReference type="AlphaFoldDB" id="A1ZPH0"/>
<sequence>MHFAPYGTIKYIEGGEDFSNGLISVSTLLKRYEDVNLYKVKNQQPISSR</sequence>
<keyword evidence="2" id="KW-1185">Reference proteome</keyword>
<reference evidence="1 2" key="1">
    <citation type="submission" date="2007-01" db="EMBL/GenBank/DDBJ databases">
        <authorList>
            <person name="Haygood M."/>
            <person name="Podell S."/>
            <person name="Anderson C."/>
            <person name="Hopkinson B."/>
            <person name="Roe K."/>
            <person name="Barbeau K."/>
            <person name="Gaasterland T."/>
            <person name="Ferriera S."/>
            <person name="Johnson J."/>
            <person name="Kravitz S."/>
            <person name="Beeson K."/>
            <person name="Sutton G."/>
            <person name="Rogers Y.-H."/>
            <person name="Friedman R."/>
            <person name="Frazier M."/>
            <person name="Venter J.C."/>
        </authorList>
    </citation>
    <scope>NUCLEOTIDE SEQUENCE [LARGE SCALE GENOMIC DNA]</scope>
    <source>
        <strain evidence="1 2">ATCC 23134</strain>
    </source>
</reference>
<gene>
    <name evidence="1" type="ORF">M23134_03778</name>
</gene>
<dbReference type="Proteomes" id="UP000004095">
    <property type="component" value="Unassembled WGS sequence"/>
</dbReference>
<comment type="caution">
    <text evidence="1">The sequence shown here is derived from an EMBL/GenBank/DDBJ whole genome shotgun (WGS) entry which is preliminary data.</text>
</comment>
<proteinExistence type="predicted"/>
<protein>
    <submittedName>
        <fullName evidence="1">Uncharacterized protein</fullName>
    </submittedName>
</protein>